<dbReference type="Gene3D" id="2.130.10.10">
    <property type="entry name" value="YVTN repeat-like/Quinoprotein amine dehydrogenase"/>
    <property type="match status" value="1"/>
</dbReference>
<dbReference type="InterPro" id="IPR023362">
    <property type="entry name" value="PH-BEACH_dom"/>
</dbReference>
<accession>A0AAD9MGT6</accession>
<comment type="caution">
    <text evidence="4">The sequence shown here is derived from an EMBL/GenBank/DDBJ whole genome shotgun (WGS) entry which is preliminary data.</text>
</comment>
<dbReference type="Pfam" id="PF25400">
    <property type="entry name" value="PH_FAN"/>
    <property type="match status" value="1"/>
</dbReference>
<dbReference type="Proteomes" id="UP001255856">
    <property type="component" value="Unassembled WGS sequence"/>
</dbReference>
<dbReference type="InterPro" id="IPR000409">
    <property type="entry name" value="BEACH_dom"/>
</dbReference>
<evidence type="ECO:0000313" key="4">
    <source>
        <dbReference type="EMBL" id="KAK2075812.1"/>
    </source>
</evidence>
<feature type="region of interest" description="Disordered" evidence="1">
    <location>
        <begin position="377"/>
        <end position="410"/>
    </location>
</feature>
<feature type="region of interest" description="Disordered" evidence="1">
    <location>
        <begin position="995"/>
        <end position="1044"/>
    </location>
</feature>
<feature type="region of interest" description="Disordered" evidence="1">
    <location>
        <begin position="25"/>
        <end position="102"/>
    </location>
</feature>
<dbReference type="SMART" id="SM01026">
    <property type="entry name" value="Beach"/>
    <property type="match status" value="1"/>
</dbReference>
<feature type="compositionally biased region" description="Basic residues" evidence="1">
    <location>
        <begin position="1012"/>
        <end position="1021"/>
    </location>
</feature>
<reference evidence="4" key="1">
    <citation type="submission" date="2021-01" db="EMBL/GenBank/DDBJ databases">
        <authorList>
            <person name="Eckstrom K.M.E."/>
        </authorList>
    </citation>
    <scope>NUCLEOTIDE SEQUENCE</scope>
    <source>
        <strain evidence="4">UVCC 0001</strain>
    </source>
</reference>
<evidence type="ECO:0000256" key="1">
    <source>
        <dbReference type="SAM" id="MobiDB-lite"/>
    </source>
</evidence>
<dbReference type="PROSITE" id="PS50197">
    <property type="entry name" value="BEACH"/>
    <property type="match status" value="1"/>
</dbReference>
<dbReference type="PANTHER" id="PTHR13743">
    <property type="entry name" value="BEIGE/BEACH-RELATED"/>
    <property type="match status" value="1"/>
</dbReference>
<dbReference type="PANTHER" id="PTHR13743:SF123">
    <property type="entry name" value="PROTEIN FAN"/>
    <property type="match status" value="1"/>
</dbReference>
<feature type="domain" description="BEACH-type PH" evidence="3">
    <location>
        <begin position="269"/>
        <end position="370"/>
    </location>
</feature>
<evidence type="ECO:0000259" key="2">
    <source>
        <dbReference type="PROSITE" id="PS50197"/>
    </source>
</evidence>
<dbReference type="SUPFAM" id="SSF50729">
    <property type="entry name" value="PH domain-like"/>
    <property type="match status" value="1"/>
</dbReference>
<evidence type="ECO:0000313" key="5">
    <source>
        <dbReference type="Proteomes" id="UP001255856"/>
    </source>
</evidence>
<evidence type="ECO:0000259" key="3">
    <source>
        <dbReference type="PROSITE" id="PS51783"/>
    </source>
</evidence>
<dbReference type="Gene3D" id="1.10.1540.10">
    <property type="entry name" value="BEACH domain"/>
    <property type="match status" value="1"/>
</dbReference>
<dbReference type="Pfam" id="PF02138">
    <property type="entry name" value="Beach"/>
    <property type="match status" value="1"/>
</dbReference>
<dbReference type="CDD" id="cd06071">
    <property type="entry name" value="Beach"/>
    <property type="match status" value="1"/>
</dbReference>
<dbReference type="InterPro" id="IPR050865">
    <property type="entry name" value="BEACH_Domain"/>
</dbReference>
<dbReference type="InterPro" id="IPR015943">
    <property type="entry name" value="WD40/YVTN_repeat-like_dom_sf"/>
</dbReference>
<sequence length="1180" mass="126202">MSPAQSGSEDPYLDDLKRILEFHKKSTAQLGKRTRSGDRAPEPDALGGKLIAQIKEYEELTSKPPGHTDKQRREVPSILRNSFPTKRGPRPSMLSSLSSGSGKGPRFNLLLLQDGEEYVDDFVAECDWPEEVPGNWSGRARLPGSLRLASCSVFFDPDDVRVPIVRLPFASVESLEAAGGSQIRLAATRSTRMKPGGADVPYAHDVRRAALTWRFTLSFAAMSDVMPVAQVLLAGSRLPHGERAAALAAVLEARAASLRFDPGHLRGSLASERVLHEARAWLVSPLARERAALALSSARLYAQPQHDPAGRNVRSAALASIACVARRRAALQDVGLEVFFLDDGWAAGQGSAFFVFASRDERERFLQALLAALEMGGEGETGGRGGDAATPVGSRSPSTRPSPDKVPPLLPQPSTFLIEPDSGALRRATQAWQRGELTNLDYLLFLNLIAGRSFADLTQYPVFPWVLRDYESEELDLDDRAAFRDLSRPVGALSPARLEAAWARYREMRGHLDEPPFLYGSHYSCPAYVLYWLVRAAPGHMLRLQNGRFDAPDRLFRSVAGAWRGVLEHPADVKELIPEFFLAPGAHGDFLTNKLGLGLGKRQNGEPVGDVELPPWARGSPARFLTLHRAALEAPYVSANLHHWIDLIFGAKQRGAGALRAGNLFRAVTYEGGADVAAAASPEEAALLRLQIEEYGQAPRQLFAEPHPRRRVAPGWEPWAREGADAGGGLSMARLGAICRGSVGQDDAGVGIVGGVLDATRTAAEHERLLDELDVNPGPLLEVDDVMDAAPAQSWAAMGRSWSRSLRSPKLDSLVSSAVQSRSGKAVRSLFDRRFSLSSGRDASVDEGESEIVTLADESEAAWWKTFDAAAMSAEPRCFVEDGPVQAETLAQVETGHAFAALAHLVLPDYPDYFQAPGPARDAPGRELLAAVTQAGELRVFELGSLEQVRCTALSGQPLACLARAPGAGGALLAGGYDGLVHVFDVPTSRELGAWAPGGRRGHLAGGDGRPRRGRGRRQRQPRGVGLGTAAVGRAPARGRCRRPRQPAAQVFEGLAGEGVWCLAAAHEQLLAGSELGTVAAWDARAGPAPTWRASLGPDAVSSLAWVDDRHVVAAATDGRLRVLDTRLGGSVLAAVALGAPVTGLGAATPRAQWPATPTAACGPGAAAAGPTWRSLFCSD</sequence>
<dbReference type="EMBL" id="JASFZW010000013">
    <property type="protein sequence ID" value="KAK2075812.1"/>
    <property type="molecule type" value="Genomic_DNA"/>
</dbReference>
<keyword evidence="5" id="KW-1185">Reference proteome</keyword>
<dbReference type="InterPro" id="IPR036372">
    <property type="entry name" value="BEACH_dom_sf"/>
</dbReference>
<protein>
    <submittedName>
        <fullName evidence="4">Uncharacterized protein</fullName>
    </submittedName>
</protein>
<feature type="domain" description="BEACH" evidence="2">
    <location>
        <begin position="417"/>
        <end position="710"/>
    </location>
</feature>
<dbReference type="SUPFAM" id="SSF81837">
    <property type="entry name" value="BEACH domain"/>
    <property type="match status" value="1"/>
</dbReference>
<dbReference type="SUPFAM" id="SSF50998">
    <property type="entry name" value="Quinoprotein alcohol dehydrogenase-like"/>
    <property type="match status" value="1"/>
</dbReference>
<feature type="compositionally biased region" description="Low complexity" evidence="1">
    <location>
        <begin position="90"/>
        <end position="102"/>
    </location>
</feature>
<name>A0AAD9MGT6_PROWI</name>
<dbReference type="InterPro" id="IPR011047">
    <property type="entry name" value="Quinoprotein_ADH-like_sf"/>
</dbReference>
<dbReference type="PROSITE" id="PS51783">
    <property type="entry name" value="PH_BEACH"/>
    <property type="match status" value="1"/>
</dbReference>
<organism evidence="4 5">
    <name type="scientific">Prototheca wickerhamii</name>
    <dbReference type="NCBI Taxonomy" id="3111"/>
    <lineage>
        <taxon>Eukaryota</taxon>
        <taxon>Viridiplantae</taxon>
        <taxon>Chlorophyta</taxon>
        <taxon>core chlorophytes</taxon>
        <taxon>Trebouxiophyceae</taxon>
        <taxon>Chlorellales</taxon>
        <taxon>Chlorellaceae</taxon>
        <taxon>Prototheca</taxon>
    </lineage>
</organism>
<feature type="compositionally biased region" description="Low complexity" evidence="1">
    <location>
        <begin position="1022"/>
        <end position="1036"/>
    </location>
</feature>
<dbReference type="InterPro" id="IPR057496">
    <property type="entry name" value="FAN-like_PH"/>
</dbReference>
<feature type="compositionally biased region" description="Gly residues" evidence="1">
    <location>
        <begin position="377"/>
        <end position="386"/>
    </location>
</feature>
<gene>
    <name evidence="4" type="ORF">QBZ16_001553</name>
</gene>
<proteinExistence type="predicted"/>
<feature type="compositionally biased region" description="Basic and acidic residues" evidence="1">
    <location>
        <begin position="55"/>
        <end position="75"/>
    </location>
</feature>
<dbReference type="AlphaFoldDB" id="A0AAD9MGT6"/>